<proteinExistence type="predicted"/>
<reference evidence="2 3" key="1">
    <citation type="submission" date="2020-07" db="EMBL/GenBank/DDBJ databases">
        <title>Roseicoccus Jingziensis gen. nov., sp. nov., isolated from coastal seawater.</title>
        <authorList>
            <person name="Feng X."/>
        </authorList>
    </citation>
    <scope>NUCLEOTIDE SEQUENCE [LARGE SCALE GENOMIC DNA]</scope>
    <source>
        <strain evidence="2 3">N1E253</strain>
    </source>
</reference>
<organism evidence="2 3">
    <name type="scientific">Oceaniferula marina</name>
    <dbReference type="NCBI Taxonomy" id="2748318"/>
    <lineage>
        <taxon>Bacteria</taxon>
        <taxon>Pseudomonadati</taxon>
        <taxon>Verrucomicrobiota</taxon>
        <taxon>Verrucomicrobiia</taxon>
        <taxon>Verrucomicrobiales</taxon>
        <taxon>Verrucomicrobiaceae</taxon>
        <taxon>Oceaniferula</taxon>
    </lineage>
</organism>
<evidence type="ECO:0000313" key="2">
    <source>
        <dbReference type="EMBL" id="NWK54984.1"/>
    </source>
</evidence>
<evidence type="ECO:0000313" key="3">
    <source>
        <dbReference type="Proteomes" id="UP000557872"/>
    </source>
</evidence>
<keyword evidence="1" id="KW-0812">Transmembrane</keyword>
<keyword evidence="1" id="KW-0472">Membrane</keyword>
<gene>
    <name evidence="2" type="ORF">HW115_05145</name>
</gene>
<feature type="transmembrane region" description="Helical" evidence="1">
    <location>
        <begin position="38"/>
        <end position="57"/>
    </location>
</feature>
<evidence type="ECO:0000256" key="1">
    <source>
        <dbReference type="SAM" id="Phobius"/>
    </source>
</evidence>
<dbReference type="AlphaFoldDB" id="A0A851GLF8"/>
<protein>
    <submittedName>
        <fullName evidence="2">Uncharacterized protein</fullName>
    </submittedName>
</protein>
<dbReference type="EMBL" id="JACBAZ010000002">
    <property type="protein sequence ID" value="NWK54984.1"/>
    <property type="molecule type" value="Genomic_DNA"/>
</dbReference>
<name>A0A851GLF8_9BACT</name>
<keyword evidence="1" id="KW-1133">Transmembrane helix</keyword>
<dbReference type="Proteomes" id="UP000557872">
    <property type="component" value="Unassembled WGS sequence"/>
</dbReference>
<keyword evidence="3" id="KW-1185">Reference proteome</keyword>
<comment type="caution">
    <text evidence="2">The sequence shown here is derived from an EMBL/GenBank/DDBJ whole genome shotgun (WGS) entry which is preliminary data.</text>
</comment>
<accession>A0A851GLF8</accession>
<sequence length="63" mass="6594">MMILLSLTLVSCGGKPKPPEPPPVIVQAPDYKPIGEGMKVHSYALIGVAVIIAVALISRGKNN</sequence>
<dbReference type="RefSeq" id="WP_178931529.1">
    <property type="nucleotide sequence ID" value="NZ_JACBAZ010000002.1"/>
</dbReference>